<keyword evidence="4" id="KW-1185">Reference proteome</keyword>
<dbReference type="OrthoDB" id="9759607at2"/>
<dbReference type="GO" id="GO:0043709">
    <property type="term" value="P:cell adhesion involved in single-species biofilm formation"/>
    <property type="evidence" value="ECO:0007669"/>
    <property type="project" value="TreeGrafter"/>
</dbReference>
<dbReference type="InterPro" id="IPR000160">
    <property type="entry name" value="GGDEF_dom"/>
</dbReference>
<dbReference type="PANTHER" id="PTHR45138">
    <property type="entry name" value="REGULATORY COMPONENTS OF SENSORY TRANSDUCTION SYSTEM"/>
    <property type="match status" value="1"/>
</dbReference>
<dbReference type="GO" id="GO:1902201">
    <property type="term" value="P:negative regulation of bacterial-type flagellum-dependent cell motility"/>
    <property type="evidence" value="ECO:0007669"/>
    <property type="project" value="TreeGrafter"/>
</dbReference>
<dbReference type="AlphaFoldDB" id="A0A1U7PLX1"/>
<dbReference type="InterPro" id="IPR050469">
    <property type="entry name" value="Diguanylate_Cyclase"/>
</dbReference>
<dbReference type="PROSITE" id="PS50887">
    <property type="entry name" value="GGDEF"/>
    <property type="match status" value="1"/>
</dbReference>
<dbReference type="GO" id="GO:0005886">
    <property type="term" value="C:plasma membrane"/>
    <property type="evidence" value="ECO:0007669"/>
    <property type="project" value="TreeGrafter"/>
</dbReference>
<evidence type="ECO:0000259" key="2">
    <source>
        <dbReference type="PROSITE" id="PS50887"/>
    </source>
</evidence>
<dbReference type="CDD" id="cd01949">
    <property type="entry name" value="GGDEF"/>
    <property type="match status" value="1"/>
</dbReference>
<dbReference type="RefSeq" id="WP_084186593.1">
    <property type="nucleotide sequence ID" value="NZ_FTPL01000002.1"/>
</dbReference>
<gene>
    <name evidence="3" type="ORF">SAMN05428946_1306</name>
</gene>
<reference evidence="4" key="1">
    <citation type="submission" date="2017-01" db="EMBL/GenBank/DDBJ databases">
        <authorList>
            <person name="Varghese N."/>
            <person name="Submissions S."/>
        </authorList>
    </citation>
    <scope>NUCLEOTIDE SEQUENCE [LARGE SCALE GENOMIC DNA]</scope>
    <source>
        <strain evidence="4">MNA4</strain>
    </source>
</reference>
<name>A0A1U7PLX1_9BACI</name>
<keyword evidence="1" id="KW-0472">Membrane</keyword>
<dbReference type="SUPFAM" id="SSF55073">
    <property type="entry name" value="Nucleotide cyclase"/>
    <property type="match status" value="1"/>
</dbReference>
<dbReference type="Gene3D" id="3.30.70.270">
    <property type="match status" value="1"/>
</dbReference>
<feature type="domain" description="GGDEF" evidence="2">
    <location>
        <begin position="88"/>
        <end position="210"/>
    </location>
</feature>
<keyword evidence="1" id="KW-0812">Transmembrane</keyword>
<dbReference type="STRING" id="550447.SAMN05428946_1306"/>
<dbReference type="InterPro" id="IPR043128">
    <property type="entry name" value="Rev_trsase/Diguanyl_cyclase"/>
</dbReference>
<sequence>MGVKGRLAAIVVVILFNLMRYFYYHVLWKVPFRPSFFILAAVFLAVAWFGGYQYDRAEYMASRDPLTGAFNRRSLISHFGRLAGRGNKKFAVILFDLDDFKEINDRFGHEAGDSVLRTFSEDLRSFIGGRGIVARWGGDEFLAVIRDPEGNFRERFTDEMMKSIHSLSCEGGRSIGVSFGMAVYPDDGHDLETLVDAADRSMYRDKLAGK</sequence>
<feature type="transmembrane region" description="Helical" evidence="1">
    <location>
        <begin position="7"/>
        <end position="24"/>
    </location>
</feature>
<protein>
    <submittedName>
        <fullName evidence="3">Diguanylate cyclase (GGDEF) domain-containing protein</fullName>
    </submittedName>
</protein>
<keyword evidence="1" id="KW-1133">Transmembrane helix</keyword>
<organism evidence="3 4">
    <name type="scientific">Edaphobacillus lindanitolerans</name>
    <dbReference type="NCBI Taxonomy" id="550447"/>
    <lineage>
        <taxon>Bacteria</taxon>
        <taxon>Bacillati</taxon>
        <taxon>Bacillota</taxon>
        <taxon>Bacilli</taxon>
        <taxon>Bacillales</taxon>
        <taxon>Bacillaceae</taxon>
        <taxon>Edaphobacillus</taxon>
    </lineage>
</organism>
<evidence type="ECO:0000313" key="3">
    <source>
        <dbReference type="EMBL" id="SIT80313.1"/>
    </source>
</evidence>
<feature type="transmembrane region" description="Helical" evidence="1">
    <location>
        <begin position="36"/>
        <end position="54"/>
    </location>
</feature>
<accession>A0A1U7PLX1</accession>
<dbReference type="GO" id="GO:0052621">
    <property type="term" value="F:diguanylate cyclase activity"/>
    <property type="evidence" value="ECO:0007669"/>
    <property type="project" value="TreeGrafter"/>
</dbReference>
<evidence type="ECO:0000256" key="1">
    <source>
        <dbReference type="SAM" id="Phobius"/>
    </source>
</evidence>
<dbReference type="NCBIfam" id="TIGR00254">
    <property type="entry name" value="GGDEF"/>
    <property type="match status" value="1"/>
</dbReference>
<dbReference type="SMART" id="SM00267">
    <property type="entry name" value="GGDEF"/>
    <property type="match status" value="1"/>
</dbReference>
<dbReference type="Pfam" id="PF00990">
    <property type="entry name" value="GGDEF"/>
    <property type="match status" value="1"/>
</dbReference>
<dbReference type="EMBL" id="FTPL01000002">
    <property type="protein sequence ID" value="SIT80313.1"/>
    <property type="molecule type" value="Genomic_DNA"/>
</dbReference>
<dbReference type="InterPro" id="IPR029787">
    <property type="entry name" value="Nucleotide_cyclase"/>
</dbReference>
<dbReference type="Proteomes" id="UP000187550">
    <property type="component" value="Unassembled WGS sequence"/>
</dbReference>
<dbReference type="PANTHER" id="PTHR45138:SF6">
    <property type="entry name" value="DIGUANYLATE CYCLASE DGCN"/>
    <property type="match status" value="1"/>
</dbReference>
<proteinExistence type="predicted"/>
<evidence type="ECO:0000313" key="4">
    <source>
        <dbReference type="Proteomes" id="UP000187550"/>
    </source>
</evidence>